<sequence length="272" mass="30190">MAEESYRRGLLVLSALTALFTALCKADEVLVYGERQSSVIVPGFSGLETSGRLNWQFSSRKTSAAILDYVIGSAEANISPMYKNRIQFFPSNASVLIKVLQYSDEGNYTLTVQGAVTQTRTVLLQVLGPLSDPLIFSSERNSSVELRCSVVSGSGLTFSWDRDGSALHNDTKYQLMEDYSTLTFTLTIRNLQKSDCGSYKCRVSNPVSVKESSYDLSSGEVCRQEVYLQWLVPVCALVPCALFLIGSGMFYFIKKKTRERHGMSEETDHINA</sequence>
<dbReference type="InterPro" id="IPR003599">
    <property type="entry name" value="Ig_sub"/>
</dbReference>
<dbReference type="SMART" id="SM00409">
    <property type="entry name" value="IG"/>
    <property type="match status" value="2"/>
</dbReference>
<evidence type="ECO:0000256" key="5">
    <source>
        <dbReference type="SAM" id="Phobius"/>
    </source>
</evidence>
<feature type="transmembrane region" description="Helical" evidence="5">
    <location>
        <begin position="230"/>
        <end position="253"/>
    </location>
</feature>
<dbReference type="Proteomes" id="UP000694427">
    <property type="component" value="Unplaced"/>
</dbReference>
<evidence type="ECO:0000256" key="3">
    <source>
        <dbReference type="ARBA" id="ARBA00023180"/>
    </source>
</evidence>
<keyword evidence="9" id="KW-1185">Reference proteome</keyword>
<keyword evidence="2" id="KW-1015">Disulfide bond</keyword>
<dbReference type="InterPro" id="IPR036179">
    <property type="entry name" value="Ig-like_dom_sf"/>
</dbReference>
<dbReference type="Gene3D" id="2.60.40.10">
    <property type="entry name" value="Immunoglobulins"/>
    <property type="match status" value="2"/>
</dbReference>
<organism evidence="8 9">
    <name type="scientific">Cyprinus carpio</name>
    <name type="common">Common carp</name>
    <dbReference type="NCBI Taxonomy" id="7962"/>
    <lineage>
        <taxon>Eukaryota</taxon>
        <taxon>Metazoa</taxon>
        <taxon>Chordata</taxon>
        <taxon>Craniata</taxon>
        <taxon>Vertebrata</taxon>
        <taxon>Euteleostomi</taxon>
        <taxon>Actinopterygii</taxon>
        <taxon>Neopterygii</taxon>
        <taxon>Teleostei</taxon>
        <taxon>Ostariophysi</taxon>
        <taxon>Cypriniformes</taxon>
        <taxon>Cyprinidae</taxon>
        <taxon>Cyprininae</taxon>
        <taxon>Cyprinus</taxon>
    </lineage>
</organism>
<keyword evidence="3" id="KW-0325">Glycoprotein</keyword>
<evidence type="ECO:0000256" key="6">
    <source>
        <dbReference type="SAM" id="SignalP"/>
    </source>
</evidence>
<proteinExistence type="predicted"/>
<feature type="signal peptide" evidence="6">
    <location>
        <begin position="1"/>
        <end position="26"/>
    </location>
</feature>
<accession>A0A8C1LY09</accession>
<dbReference type="PANTHER" id="PTHR44337:SF25">
    <property type="entry name" value="HEMICENTIN-1-LIKE"/>
    <property type="match status" value="1"/>
</dbReference>
<protein>
    <recommendedName>
        <fullName evidence="7">Ig-like domain-containing protein</fullName>
    </recommendedName>
</protein>
<reference evidence="8" key="2">
    <citation type="submission" date="2025-09" db="UniProtKB">
        <authorList>
            <consortium name="Ensembl"/>
        </authorList>
    </citation>
    <scope>IDENTIFICATION</scope>
</reference>
<dbReference type="InterPro" id="IPR007110">
    <property type="entry name" value="Ig-like_dom"/>
</dbReference>
<evidence type="ECO:0000256" key="1">
    <source>
        <dbReference type="ARBA" id="ARBA00022729"/>
    </source>
</evidence>
<evidence type="ECO:0000256" key="4">
    <source>
        <dbReference type="ARBA" id="ARBA00023319"/>
    </source>
</evidence>
<keyword evidence="5" id="KW-0812">Transmembrane</keyword>
<keyword evidence="4" id="KW-0393">Immunoglobulin domain</keyword>
<evidence type="ECO:0000313" key="8">
    <source>
        <dbReference type="Ensembl" id="ENSCCRP00010068532.1"/>
    </source>
</evidence>
<evidence type="ECO:0000259" key="7">
    <source>
        <dbReference type="PROSITE" id="PS50835"/>
    </source>
</evidence>
<dbReference type="SUPFAM" id="SSF48726">
    <property type="entry name" value="Immunoglobulin"/>
    <property type="match status" value="2"/>
</dbReference>
<feature type="domain" description="Ig-like" evidence="7">
    <location>
        <begin position="129"/>
        <end position="217"/>
    </location>
</feature>
<dbReference type="CDD" id="cd00096">
    <property type="entry name" value="Ig"/>
    <property type="match status" value="1"/>
</dbReference>
<reference evidence="8" key="1">
    <citation type="submission" date="2025-08" db="UniProtKB">
        <authorList>
            <consortium name="Ensembl"/>
        </authorList>
    </citation>
    <scope>IDENTIFICATION</scope>
</reference>
<dbReference type="InterPro" id="IPR052598">
    <property type="entry name" value="IgSF_CEA-related"/>
</dbReference>
<dbReference type="PANTHER" id="PTHR44337">
    <property type="entry name" value="CARCINOEMBRYONIC ANTIGEN-RELATED CELL ADHESION MOLECULE 8"/>
    <property type="match status" value="1"/>
</dbReference>
<name>A0A8C1LY09_CYPCA</name>
<dbReference type="InterPro" id="IPR013098">
    <property type="entry name" value="Ig_I-set"/>
</dbReference>
<dbReference type="Ensembl" id="ENSCCRT00010075711.1">
    <property type="protein sequence ID" value="ENSCCRP00010068532.1"/>
    <property type="gene ID" value="ENSCCRG00010029683.1"/>
</dbReference>
<evidence type="ECO:0000313" key="9">
    <source>
        <dbReference type="Proteomes" id="UP000694427"/>
    </source>
</evidence>
<feature type="chain" id="PRO_5034861926" description="Ig-like domain-containing protein" evidence="6">
    <location>
        <begin position="27"/>
        <end position="272"/>
    </location>
</feature>
<dbReference type="PROSITE" id="PS50835">
    <property type="entry name" value="IG_LIKE"/>
    <property type="match status" value="1"/>
</dbReference>
<keyword evidence="5" id="KW-1133">Transmembrane helix</keyword>
<keyword evidence="5" id="KW-0472">Membrane</keyword>
<keyword evidence="1 6" id="KW-0732">Signal</keyword>
<evidence type="ECO:0000256" key="2">
    <source>
        <dbReference type="ARBA" id="ARBA00023157"/>
    </source>
</evidence>
<dbReference type="InterPro" id="IPR013783">
    <property type="entry name" value="Ig-like_fold"/>
</dbReference>
<dbReference type="Pfam" id="PF07679">
    <property type="entry name" value="I-set"/>
    <property type="match status" value="1"/>
</dbReference>
<dbReference type="AlphaFoldDB" id="A0A8C1LY09"/>